<evidence type="ECO:0000313" key="5">
    <source>
        <dbReference type="EMBL" id="EGS20472.1"/>
    </source>
</evidence>
<dbReference type="GO" id="GO:0000993">
    <property type="term" value="F:RNA polymerase II complex binding"/>
    <property type="evidence" value="ECO:0007669"/>
    <property type="project" value="TreeGrafter"/>
</dbReference>
<dbReference type="KEGG" id="cthr:CTHT_0023040"/>
<feature type="repeat" description="TPR" evidence="3">
    <location>
        <begin position="800"/>
        <end position="833"/>
    </location>
</feature>
<dbReference type="PANTHER" id="PTHR14027:SF2">
    <property type="entry name" value="RNA POLYMERASE-ASSOCIATED PROTEIN CTR9 HOMOLOG"/>
    <property type="match status" value="1"/>
</dbReference>
<dbReference type="GO" id="GO:0016593">
    <property type="term" value="C:Cdc73/Paf1 complex"/>
    <property type="evidence" value="ECO:0007669"/>
    <property type="project" value="TreeGrafter"/>
</dbReference>
<dbReference type="InterPro" id="IPR019734">
    <property type="entry name" value="TPR_rpt"/>
</dbReference>
<feature type="region of interest" description="Disordered" evidence="4">
    <location>
        <begin position="1013"/>
        <end position="1289"/>
    </location>
</feature>
<feature type="compositionally biased region" description="Basic and acidic residues" evidence="4">
    <location>
        <begin position="1013"/>
        <end position="1030"/>
    </location>
</feature>
<evidence type="ECO:0000256" key="2">
    <source>
        <dbReference type="ARBA" id="ARBA00022803"/>
    </source>
</evidence>
<evidence type="ECO:0000313" key="6">
    <source>
        <dbReference type="Proteomes" id="UP000008066"/>
    </source>
</evidence>
<evidence type="ECO:0000256" key="1">
    <source>
        <dbReference type="ARBA" id="ARBA00022737"/>
    </source>
</evidence>
<dbReference type="eggNOG" id="KOG2002">
    <property type="taxonomic scope" value="Eukaryota"/>
</dbReference>
<gene>
    <name evidence="5" type="ORF">CTHT_0023040</name>
</gene>
<name>G0S4P3_CHATD</name>
<dbReference type="PANTHER" id="PTHR14027">
    <property type="entry name" value="RNA POLYMERASE-ASSOCIATED PROTEIN CTR9"/>
    <property type="match status" value="1"/>
</dbReference>
<dbReference type="SMART" id="SM00028">
    <property type="entry name" value="TPR"/>
    <property type="match status" value="10"/>
</dbReference>
<dbReference type="InterPro" id="IPR031101">
    <property type="entry name" value="Ctr9"/>
</dbReference>
<dbReference type="STRING" id="759272.G0S4P3"/>
<evidence type="ECO:0000256" key="4">
    <source>
        <dbReference type="SAM" id="MobiDB-lite"/>
    </source>
</evidence>
<sequence>MASSQTLSGANGVPNGAIAAPKSKRFSDIPQTIDIPVQDQDDEAVEIDLEELADDPTELCTLFEMEHAARTYWMTVALAYAKQKKIDFAIEMLMRGANALQANPREKLSIITCLCWLYLYKSREAPRVAPDNVPASEVKTKEHYLQLATQSLNEASRINPAFPPLFLARGVLLLLRASLQPPSKGVGPTGVDSQKAEQLCNALKSFEEAIRVSQGKNMLAVMGKARALFSLGRYPESLAAYQEVLSKMPDMVDPDPRIGIGCCFWQLGYKDDARQAWERCLEINPESKTANILLGLYYLDASGHVPTNSPEFIRLYKKAMTEFTQKSFKLDKNSPLACSTFAGYFLSRKQFDTVDSLAHKAIRYTDVNAVASDGWYLLARKEHYAGNLERAADCYRRADDARGGAERGYLPAKFGLAQLSVLKGDLGEAKLRLEKIIQQSKNYEAMVLLGTLYAEEVFANQSAAVKEDKSAEAKKAIALLEGVRSAWKDPKKNLSPDACVLLNLARLYESEQPDKALQCLQQVEQLELSQIPRSEYPPDTEDEAVIKAAIRKLLPPQLLNNIGCFYSQEGKHTLATEFFQAALDSCARISSQSDSDIDTDALLTTISFNLGRSYEYEGQIDAAVETYERLLSRHSDYTDARTRLAYIKLRRNPSNKEGPDAVAKLYQENPQDLEVRALYGWFLGRVNAKKRPANLAEDPEQRHFKHTLQNYDKHDRYALVAMGNLHLMAAREMRRETDQDRQKRSATYSRAVEFFDKALQLDPKNAYAAQGIAIALIEDKKDYTNALQIFIKVRETIQDAHVYVNLGHLYAELKQFTKAIESYEIALSKEGKARDANILSCLGRTWLNKGRAERNLDAYKTALEYAENTLSVAPEQLHFKFNVAFVQIQIAMLLISFRDSERNSFQLEQASEGLEAAIKTLDEIAAAPNPPYPKHDLEQRANMARNTMRKQLERALASQREYEARNKEKLQAAMEARQAELRRREEERRRAEEAERERQEKIRREREEILARDRALAEQRAEEERLRMEAEMTTDTETGEKVMRKSKKRSARARSGEPSRSGRARRRKSTAHRGESGEDGANAGDEGAERRRARKRQRLTKKDSKYKSAEIVVDSDESDDGGAGIDEEDPLEQAERRLAEAAAERKRERRAAQSGSSRSRSNSVASNRSSRSARSTRSRSSIFGSNDDDEEDRPAKRQIRRRRSSAEEEEEEEDDKMDVDQEVSAVPAPVADNDDEEEETIARRPQKRAARRGRILDESDEEEEAAGNAPTPGAAEEKADTSMVDADED</sequence>
<dbReference type="PROSITE" id="PS50005">
    <property type="entry name" value="TPR"/>
    <property type="match status" value="2"/>
</dbReference>
<keyword evidence="2 3" id="KW-0802">TPR repeat</keyword>
<feature type="compositionally biased region" description="Low complexity" evidence="4">
    <location>
        <begin position="1152"/>
        <end position="1181"/>
    </location>
</feature>
<dbReference type="GeneID" id="18256342"/>
<reference evidence="5 6" key="1">
    <citation type="journal article" date="2011" name="Cell">
        <title>Insight into structure and assembly of the nuclear pore complex by utilizing the genome of a eukaryotic thermophile.</title>
        <authorList>
            <person name="Amlacher S."/>
            <person name="Sarges P."/>
            <person name="Flemming D."/>
            <person name="van Noort V."/>
            <person name="Kunze R."/>
            <person name="Devos D.P."/>
            <person name="Arumugam M."/>
            <person name="Bork P."/>
            <person name="Hurt E."/>
        </authorList>
    </citation>
    <scope>NUCLEOTIDE SEQUENCE [LARGE SCALE GENOMIC DNA]</scope>
    <source>
        <strain evidence="6">DSM 1495 / CBS 144.50 / IMI 039719</strain>
    </source>
</reference>
<feature type="compositionally biased region" description="Basic residues" evidence="4">
    <location>
        <begin position="1244"/>
        <end position="1253"/>
    </location>
</feature>
<dbReference type="Gene3D" id="1.25.40.10">
    <property type="entry name" value="Tetratricopeptide repeat domain"/>
    <property type="match status" value="4"/>
</dbReference>
<feature type="compositionally biased region" description="Basic residues" evidence="4">
    <location>
        <begin position="1062"/>
        <end position="1071"/>
    </location>
</feature>
<feature type="compositionally biased region" description="Acidic residues" evidence="4">
    <location>
        <begin position="1207"/>
        <end position="1221"/>
    </location>
</feature>
<feature type="region of interest" description="Disordered" evidence="4">
    <location>
        <begin position="973"/>
        <end position="1001"/>
    </location>
</feature>
<dbReference type="HOGENOM" id="CLU_003008_0_1_1"/>
<protein>
    <recommendedName>
        <fullName evidence="7">Tetratricopeptide repeat protein 1</fullName>
    </recommendedName>
</protein>
<dbReference type="Pfam" id="PF13181">
    <property type="entry name" value="TPR_8"/>
    <property type="match status" value="3"/>
</dbReference>
<dbReference type="SUPFAM" id="SSF81901">
    <property type="entry name" value="HCP-like"/>
    <property type="match status" value="1"/>
</dbReference>
<dbReference type="EMBL" id="GL988041">
    <property type="protein sequence ID" value="EGS20472.1"/>
    <property type="molecule type" value="Genomic_DNA"/>
</dbReference>
<evidence type="ECO:0000256" key="3">
    <source>
        <dbReference type="PROSITE-ProRule" id="PRU00339"/>
    </source>
</evidence>
<dbReference type="RefSeq" id="XP_006692768.1">
    <property type="nucleotide sequence ID" value="XM_006692705.1"/>
</dbReference>
<dbReference type="Pfam" id="PF13432">
    <property type="entry name" value="TPR_16"/>
    <property type="match status" value="2"/>
</dbReference>
<dbReference type="OMA" id="EHWLTIA"/>
<dbReference type="Proteomes" id="UP000008066">
    <property type="component" value="Unassembled WGS sequence"/>
</dbReference>
<feature type="compositionally biased region" description="Basic and acidic residues" evidence="4">
    <location>
        <begin position="977"/>
        <end position="1001"/>
    </location>
</feature>
<keyword evidence="1" id="KW-0677">Repeat</keyword>
<dbReference type="GO" id="GO:0006368">
    <property type="term" value="P:transcription elongation by RNA polymerase II"/>
    <property type="evidence" value="ECO:0007669"/>
    <property type="project" value="TreeGrafter"/>
</dbReference>
<organism evidence="6">
    <name type="scientific">Chaetomium thermophilum (strain DSM 1495 / CBS 144.50 / IMI 039719)</name>
    <name type="common">Thermochaetoides thermophila</name>
    <dbReference type="NCBI Taxonomy" id="759272"/>
    <lineage>
        <taxon>Eukaryota</taxon>
        <taxon>Fungi</taxon>
        <taxon>Dikarya</taxon>
        <taxon>Ascomycota</taxon>
        <taxon>Pezizomycotina</taxon>
        <taxon>Sordariomycetes</taxon>
        <taxon>Sordariomycetidae</taxon>
        <taxon>Sordariales</taxon>
        <taxon>Chaetomiaceae</taxon>
        <taxon>Thermochaetoides</taxon>
    </lineage>
</organism>
<feature type="repeat" description="TPR" evidence="3">
    <location>
        <begin position="604"/>
        <end position="637"/>
    </location>
</feature>
<keyword evidence="6" id="KW-1185">Reference proteome</keyword>
<proteinExistence type="predicted"/>
<evidence type="ECO:0008006" key="7">
    <source>
        <dbReference type="Google" id="ProtNLM"/>
    </source>
</evidence>
<dbReference type="InterPro" id="IPR011990">
    <property type="entry name" value="TPR-like_helical_dom_sf"/>
</dbReference>
<dbReference type="OrthoDB" id="343875at2759"/>
<feature type="compositionally biased region" description="Acidic residues" evidence="4">
    <location>
        <begin position="1113"/>
        <end position="1132"/>
    </location>
</feature>
<dbReference type="SUPFAM" id="SSF48452">
    <property type="entry name" value="TPR-like"/>
    <property type="match status" value="3"/>
</dbReference>
<dbReference type="GO" id="GO:0006355">
    <property type="term" value="P:regulation of DNA-templated transcription"/>
    <property type="evidence" value="ECO:0007669"/>
    <property type="project" value="InterPro"/>
</dbReference>
<accession>G0S4P3</accession>
<feature type="compositionally biased region" description="Basic and acidic residues" evidence="4">
    <location>
        <begin position="1133"/>
        <end position="1146"/>
    </location>
</feature>